<accession>A0A5J5GDB0</accession>
<dbReference type="Proteomes" id="UP000326554">
    <property type="component" value="Unassembled WGS sequence"/>
</dbReference>
<reference evidence="1 2" key="1">
    <citation type="submission" date="2019-09" db="EMBL/GenBank/DDBJ databases">
        <authorList>
            <person name="Park J.-S."/>
            <person name="Choi H.-J."/>
        </authorList>
    </citation>
    <scope>NUCLEOTIDE SEQUENCE [LARGE SCALE GENOMIC DNA]</scope>
    <source>
        <strain evidence="1 2">176SS1-4</strain>
    </source>
</reference>
<evidence type="ECO:0000313" key="2">
    <source>
        <dbReference type="Proteomes" id="UP000326554"/>
    </source>
</evidence>
<dbReference type="AlphaFoldDB" id="A0A5J5GDB0"/>
<dbReference type="EMBL" id="VYQE01000005">
    <property type="protein sequence ID" value="KAA9006051.1"/>
    <property type="molecule type" value="Genomic_DNA"/>
</dbReference>
<evidence type="ECO:0000313" key="1">
    <source>
        <dbReference type="EMBL" id="KAA9006051.1"/>
    </source>
</evidence>
<keyword evidence="2" id="KW-1185">Reference proteome</keyword>
<organism evidence="1 2">
    <name type="scientific">Histidinibacterium aquaticum</name>
    <dbReference type="NCBI Taxonomy" id="2613962"/>
    <lineage>
        <taxon>Bacteria</taxon>
        <taxon>Pseudomonadati</taxon>
        <taxon>Pseudomonadota</taxon>
        <taxon>Alphaproteobacteria</taxon>
        <taxon>Rhodobacterales</taxon>
        <taxon>Paracoccaceae</taxon>
        <taxon>Histidinibacterium</taxon>
    </lineage>
</organism>
<protein>
    <submittedName>
        <fullName evidence="1">DUF3775 domain-containing protein</fullName>
    </submittedName>
</protein>
<dbReference type="RefSeq" id="WP_150446303.1">
    <property type="nucleotide sequence ID" value="NZ_VYQE01000005.1"/>
</dbReference>
<sequence length="105" mass="11480">MLQISASTIAEIAILARDERRGEAQLRAFVERLSEEKQAALVAVFWIGRGSYDAEDLEEAQETALSEATTPTADYLLGSPHLADHLESGMEALGLDPSEEEEALY</sequence>
<proteinExistence type="predicted"/>
<dbReference type="Pfam" id="PF12616">
    <property type="entry name" value="DUF3775"/>
    <property type="match status" value="1"/>
</dbReference>
<gene>
    <name evidence="1" type="ORF">F3S47_15985</name>
</gene>
<dbReference type="InterPro" id="IPR022254">
    <property type="entry name" value="DUF3775"/>
</dbReference>
<name>A0A5J5GDB0_9RHOB</name>
<comment type="caution">
    <text evidence="1">The sequence shown here is derived from an EMBL/GenBank/DDBJ whole genome shotgun (WGS) entry which is preliminary data.</text>
</comment>